<sequence>MIYKGDLMKPYQRTSSLKKVYRRLPSSRTGVLLRKKRPSVAKCAICKKPLRGSVGSKQRMYGGFVCHKCLQSLIKLSMRGIS</sequence>
<dbReference type="AlphaFoldDB" id="A0A088E1W6"/>
<reference evidence="5 6" key="1">
    <citation type="journal article" date="2014" name="J. Bacteriol.">
        <title>Role of an Archaeal PitA Transporter in the Copper and Arsenic Resistance of Metallosphaera sedula, an Extreme Thermoacidophile.</title>
        <authorList>
            <person name="McCarthy S."/>
            <person name="Ai C."/>
            <person name="Wheaton G."/>
            <person name="Tevatia R."/>
            <person name="Eckrich V."/>
            <person name="Kelly R."/>
            <person name="Blum P."/>
        </authorList>
    </citation>
    <scope>NUCLEOTIDE SEQUENCE [LARGE SCALE GENOMIC DNA]</scope>
    <source>
        <strain evidence="5 6">CuR1</strain>
    </source>
</reference>
<organism evidence="5 6">
    <name type="scientific">Metallosphaera sedula</name>
    <dbReference type="NCBI Taxonomy" id="43687"/>
    <lineage>
        <taxon>Archaea</taxon>
        <taxon>Thermoproteota</taxon>
        <taxon>Thermoprotei</taxon>
        <taxon>Sulfolobales</taxon>
        <taxon>Sulfolobaceae</taxon>
        <taxon>Metallosphaera</taxon>
    </lineage>
</organism>
<protein>
    <recommendedName>
        <fullName evidence="4">Large ribosomal subunit protein eL34</fullName>
    </recommendedName>
</protein>
<name>A0A088E1W6_9CREN</name>
<evidence type="ECO:0000256" key="1">
    <source>
        <dbReference type="ARBA" id="ARBA00009875"/>
    </source>
</evidence>
<keyword evidence="3 4" id="KW-0687">Ribonucleoprotein</keyword>
<dbReference type="InterPro" id="IPR008195">
    <property type="entry name" value="Ribosomal_eL34"/>
</dbReference>
<evidence type="ECO:0000313" key="6">
    <source>
        <dbReference type="Proteomes" id="UP000029084"/>
    </source>
</evidence>
<dbReference type="EMBL" id="CP008822">
    <property type="protein sequence ID" value="AIM26281.1"/>
    <property type="molecule type" value="Genomic_DNA"/>
</dbReference>
<dbReference type="GO" id="GO:1990904">
    <property type="term" value="C:ribonucleoprotein complex"/>
    <property type="evidence" value="ECO:0007669"/>
    <property type="project" value="UniProtKB-KW"/>
</dbReference>
<dbReference type="InterPro" id="IPR047868">
    <property type="entry name" value="Ribosomal_L34e_arc-type"/>
</dbReference>
<dbReference type="SUPFAM" id="SSF57863">
    <property type="entry name" value="ArfGap/RecO-like zinc finger"/>
    <property type="match status" value="1"/>
</dbReference>
<dbReference type="GO" id="GO:0005840">
    <property type="term" value="C:ribosome"/>
    <property type="evidence" value="ECO:0007669"/>
    <property type="project" value="UniProtKB-KW"/>
</dbReference>
<proteinExistence type="inferred from homology"/>
<dbReference type="InterPro" id="IPR037278">
    <property type="entry name" value="ARFGAP/RecO"/>
</dbReference>
<comment type="similarity">
    <text evidence="1 4">Belongs to the eukaryotic ribosomal protein eL34 family.</text>
</comment>
<evidence type="ECO:0000313" key="5">
    <source>
        <dbReference type="EMBL" id="AIM26281.1"/>
    </source>
</evidence>
<keyword evidence="2 4" id="KW-0689">Ribosomal protein</keyword>
<evidence type="ECO:0000256" key="2">
    <source>
        <dbReference type="ARBA" id="ARBA00022980"/>
    </source>
</evidence>
<dbReference type="Proteomes" id="UP000029084">
    <property type="component" value="Chromosome"/>
</dbReference>
<accession>A0A088E1W6</accession>
<dbReference type="GO" id="GO:0003735">
    <property type="term" value="F:structural constituent of ribosome"/>
    <property type="evidence" value="ECO:0007669"/>
    <property type="project" value="InterPro"/>
</dbReference>
<dbReference type="Pfam" id="PF01199">
    <property type="entry name" value="Ribosomal_L34e"/>
    <property type="match status" value="1"/>
</dbReference>
<gene>
    <name evidence="4" type="primary">rpl34e</name>
    <name evidence="5" type="ORF">HA72_0117</name>
</gene>
<dbReference type="SMR" id="A0A088E1W6"/>
<dbReference type="HAMAP" id="MF_00349">
    <property type="entry name" value="Ribosomal_eL34"/>
    <property type="match status" value="1"/>
</dbReference>
<dbReference type="GO" id="GO:0006412">
    <property type="term" value="P:translation"/>
    <property type="evidence" value="ECO:0007669"/>
    <property type="project" value="UniProtKB-UniRule"/>
</dbReference>
<evidence type="ECO:0000256" key="4">
    <source>
        <dbReference type="HAMAP-Rule" id="MF_00349"/>
    </source>
</evidence>
<evidence type="ECO:0000256" key="3">
    <source>
        <dbReference type="ARBA" id="ARBA00023274"/>
    </source>
</evidence>